<dbReference type="OrthoDB" id="5951731at2759"/>
<dbReference type="GO" id="GO:0006508">
    <property type="term" value="P:proteolysis"/>
    <property type="evidence" value="ECO:0007669"/>
    <property type="project" value="InterPro"/>
</dbReference>
<keyword evidence="2" id="KW-0964">Secreted</keyword>
<evidence type="ECO:0000256" key="3">
    <source>
        <dbReference type="ARBA" id="ARBA00022656"/>
    </source>
</evidence>
<keyword evidence="6" id="KW-0862">Zinc</keyword>
<proteinExistence type="predicted"/>
<keyword evidence="6" id="KW-0479">Metal-binding</keyword>
<name>A0A6I9XD44_9SAUR</name>
<dbReference type="GeneID" id="106542345"/>
<dbReference type="PROSITE" id="PS50215">
    <property type="entry name" value="ADAM_MEPRO"/>
    <property type="match status" value="1"/>
</dbReference>
<accession>A0A6I9XD44</accession>
<dbReference type="GO" id="GO:0004222">
    <property type="term" value="F:metalloendopeptidase activity"/>
    <property type="evidence" value="ECO:0007669"/>
    <property type="project" value="InterPro"/>
</dbReference>
<feature type="disulfide bond" evidence="5">
    <location>
        <begin position="384"/>
        <end position="393"/>
    </location>
</feature>
<dbReference type="SMART" id="SM00608">
    <property type="entry name" value="ACR"/>
    <property type="match status" value="1"/>
</dbReference>
<dbReference type="GO" id="GO:0005576">
    <property type="term" value="C:extracellular region"/>
    <property type="evidence" value="ECO:0007669"/>
    <property type="project" value="UniProtKB-SubCell"/>
</dbReference>
<feature type="region of interest" description="Disordered" evidence="7">
    <location>
        <begin position="400"/>
        <end position="427"/>
    </location>
</feature>
<dbReference type="KEGG" id="tsr:106542345"/>
<dbReference type="InterPro" id="IPR000742">
    <property type="entry name" value="EGF"/>
</dbReference>
<keyword evidence="8" id="KW-0472">Membrane</keyword>
<evidence type="ECO:0000256" key="7">
    <source>
        <dbReference type="SAM" id="MobiDB-lite"/>
    </source>
</evidence>
<dbReference type="SUPFAM" id="SSF55486">
    <property type="entry name" value="Metalloproteases ('zincins'), catalytic domain"/>
    <property type="match status" value="1"/>
</dbReference>
<keyword evidence="8" id="KW-1133">Transmembrane helix</keyword>
<feature type="domain" description="Peptidase M12B" evidence="10">
    <location>
        <begin position="156"/>
        <end position="278"/>
    </location>
</feature>
<dbReference type="InterPro" id="IPR001590">
    <property type="entry name" value="Peptidase_M12B"/>
</dbReference>
<dbReference type="PROSITE" id="PS01186">
    <property type="entry name" value="EGF_2"/>
    <property type="match status" value="1"/>
</dbReference>
<protein>
    <submittedName>
        <fullName evidence="12">Disintegrin and metalloproteinase domain-containing protein 33-like</fullName>
    </submittedName>
</protein>
<dbReference type="PROSITE" id="PS50026">
    <property type="entry name" value="EGF_3"/>
    <property type="match status" value="1"/>
</dbReference>
<dbReference type="CDD" id="cd04269">
    <property type="entry name" value="ZnMc_adamalysin_II_like"/>
    <property type="match status" value="1"/>
</dbReference>
<feature type="disulfide bond" evidence="5">
    <location>
        <begin position="366"/>
        <end position="376"/>
    </location>
</feature>
<feature type="transmembrane region" description="Helical" evidence="8">
    <location>
        <begin position="134"/>
        <end position="153"/>
    </location>
</feature>
<dbReference type="Pfam" id="PF01421">
    <property type="entry name" value="Reprolysin"/>
    <property type="match status" value="1"/>
</dbReference>
<organism evidence="11 12">
    <name type="scientific">Thamnophis sirtalis</name>
    <dbReference type="NCBI Taxonomy" id="35019"/>
    <lineage>
        <taxon>Eukaryota</taxon>
        <taxon>Metazoa</taxon>
        <taxon>Chordata</taxon>
        <taxon>Craniata</taxon>
        <taxon>Vertebrata</taxon>
        <taxon>Euteleostomi</taxon>
        <taxon>Lepidosauria</taxon>
        <taxon>Squamata</taxon>
        <taxon>Bifurcata</taxon>
        <taxon>Unidentata</taxon>
        <taxon>Episquamata</taxon>
        <taxon>Toxicofera</taxon>
        <taxon>Serpentes</taxon>
        <taxon>Colubroidea</taxon>
        <taxon>Colubridae</taxon>
        <taxon>Natricinae</taxon>
        <taxon>Thamnophis</taxon>
    </lineage>
</organism>
<keyword evidence="4 5" id="KW-1015">Disulfide bond</keyword>
<dbReference type="GO" id="GO:0090729">
    <property type="term" value="F:toxin activity"/>
    <property type="evidence" value="ECO:0007669"/>
    <property type="project" value="UniProtKB-KW"/>
</dbReference>
<feature type="binding site" evidence="6">
    <location>
        <position position="251"/>
    </location>
    <ligand>
        <name>Zn(2+)</name>
        <dbReference type="ChEBI" id="CHEBI:29105"/>
        <note>catalytic</note>
    </ligand>
</feature>
<evidence type="ECO:0000313" key="11">
    <source>
        <dbReference type="Proteomes" id="UP000504617"/>
    </source>
</evidence>
<dbReference type="PANTHER" id="PTHR11905">
    <property type="entry name" value="ADAM A DISINTEGRIN AND METALLOPROTEASE DOMAIN"/>
    <property type="match status" value="1"/>
</dbReference>
<feature type="binding site" evidence="6">
    <location>
        <position position="247"/>
    </location>
    <ligand>
        <name>Zn(2+)</name>
        <dbReference type="ChEBI" id="CHEBI:29105"/>
        <note>catalytic</note>
    </ligand>
</feature>
<dbReference type="PANTHER" id="PTHR11905:SF38">
    <property type="entry name" value="DISINTEGRIN AND METALLOPROTEINASE DOMAIN-CONTAINING PROTEIN 33"/>
    <property type="match status" value="1"/>
</dbReference>
<evidence type="ECO:0000313" key="12">
    <source>
        <dbReference type="RefSeq" id="XP_013913524.1"/>
    </source>
</evidence>
<dbReference type="Gene3D" id="3.40.390.10">
    <property type="entry name" value="Collagenase (Catalytic Domain)"/>
    <property type="match status" value="1"/>
</dbReference>
<dbReference type="Gene3D" id="2.60.120.260">
    <property type="entry name" value="Galactose-binding domain-like"/>
    <property type="match status" value="1"/>
</dbReference>
<dbReference type="InterPro" id="IPR034027">
    <property type="entry name" value="Reprolysin_adamalysin"/>
</dbReference>
<evidence type="ECO:0000259" key="10">
    <source>
        <dbReference type="PROSITE" id="PS50215"/>
    </source>
</evidence>
<evidence type="ECO:0000256" key="5">
    <source>
        <dbReference type="PROSITE-ProRule" id="PRU00076"/>
    </source>
</evidence>
<evidence type="ECO:0000256" key="8">
    <source>
        <dbReference type="SAM" id="Phobius"/>
    </source>
</evidence>
<sequence>MASRTLTGRTNDQELCYFHGYVRGHRDSWVVLSSCAGFSGLIVLDRNSSYYLKPPANPTSEAHTLFRAKDLLVKGGTCPQGDLLPNSVGDLTGIFRPLKRLPMAQQRELTLQWSGSSIVMCNISKLTGRIYCHLLRLHITIQYIVAMVVYSWYAPFYRSLNIKVALIGLEVWTDQDKCTVSEDAHATLVSFLQWKKTLRSRKKHDNAQLLTWVPSSGVSDSHKGCGKWSGASDHSELPIGAAATMAHEIGHNFGMGHDMEGCCVEATASQGGCVMAAATGDAKCGKIQCQSPAAKPKGTNTISMDTTIRFNGQEIKCRGTLVYATKDEEGDLSDPGLVMTGTKCGDGLVCKDQRCQNASFFELDKCISKCHGHGVCNSNQNCHCDPGWAPPFCEKPGLGGSVDSGPVQQDRENGMAHQKTSQGHSNSAFSLQDISSANKVKSSITTQVNQLNTSVVV</sequence>
<keyword evidence="8" id="KW-0812">Transmembrane</keyword>
<feature type="domain" description="EGF-like" evidence="9">
    <location>
        <begin position="362"/>
        <end position="394"/>
    </location>
</feature>
<feature type="active site" evidence="6">
    <location>
        <position position="248"/>
    </location>
</feature>
<dbReference type="AlphaFoldDB" id="A0A6I9XD44"/>
<comment type="subcellular location">
    <subcellularLocation>
        <location evidence="1">Secreted</location>
    </subcellularLocation>
</comment>
<dbReference type="InterPro" id="IPR006586">
    <property type="entry name" value="ADAM_Cys-rich"/>
</dbReference>
<feature type="compositionally biased region" description="Polar residues" evidence="7">
    <location>
        <begin position="418"/>
        <end position="427"/>
    </location>
</feature>
<evidence type="ECO:0000256" key="6">
    <source>
        <dbReference type="PROSITE-ProRule" id="PRU00276"/>
    </source>
</evidence>
<gene>
    <name evidence="12" type="primary">LOC106542345</name>
</gene>
<evidence type="ECO:0000256" key="2">
    <source>
        <dbReference type="ARBA" id="ARBA00022525"/>
    </source>
</evidence>
<keyword evidence="11" id="KW-1185">Reference proteome</keyword>
<keyword evidence="5" id="KW-0245">EGF-like domain</keyword>
<reference evidence="12" key="1">
    <citation type="submission" date="2025-08" db="UniProtKB">
        <authorList>
            <consortium name="RefSeq"/>
        </authorList>
    </citation>
    <scope>IDENTIFICATION</scope>
    <source>
        <tissue evidence="12">Skeletal muscle</tissue>
    </source>
</reference>
<comment type="caution">
    <text evidence="5">Lacks conserved residue(s) required for the propagation of feature annotation.</text>
</comment>
<evidence type="ECO:0000256" key="4">
    <source>
        <dbReference type="ARBA" id="ARBA00023157"/>
    </source>
</evidence>
<feature type="binding site" evidence="6">
    <location>
        <position position="257"/>
    </location>
    <ligand>
        <name>Zn(2+)</name>
        <dbReference type="ChEBI" id="CHEBI:29105"/>
        <note>catalytic</note>
    </ligand>
</feature>
<evidence type="ECO:0000256" key="1">
    <source>
        <dbReference type="ARBA" id="ARBA00004613"/>
    </source>
</evidence>
<evidence type="ECO:0000259" key="9">
    <source>
        <dbReference type="PROSITE" id="PS50026"/>
    </source>
</evidence>
<keyword evidence="3" id="KW-0800">Toxin</keyword>
<dbReference type="GO" id="GO:0046872">
    <property type="term" value="F:metal ion binding"/>
    <property type="evidence" value="ECO:0007669"/>
    <property type="project" value="UniProtKB-KW"/>
</dbReference>
<dbReference type="RefSeq" id="XP_013913524.1">
    <property type="nucleotide sequence ID" value="XM_014058049.1"/>
</dbReference>
<dbReference type="InterPro" id="IPR024079">
    <property type="entry name" value="MetalloPept_cat_dom_sf"/>
</dbReference>
<dbReference type="Proteomes" id="UP000504617">
    <property type="component" value="Unplaced"/>
</dbReference>